<feature type="non-terminal residue" evidence="1">
    <location>
        <position position="1"/>
    </location>
</feature>
<comment type="caution">
    <text evidence="1">The sequence shown here is derived from an EMBL/GenBank/DDBJ whole genome shotgun (WGS) entry which is preliminary data.</text>
</comment>
<reference evidence="1" key="1">
    <citation type="submission" date="2024-09" db="EMBL/GenBank/DDBJ databases">
        <title>Black Yeasts Isolated from many extreme environments.</title>
        <authorList>
            <person name="Coleine C."/>
            <person name="Stajich J.E."/>
            <person name="Selbmann L."/>
        </authorList>
    </citation>
    <scope>NUCLEOTIDE SEQUENCE</scope>
    <source>
        <strain evidence="1">CCFEE 5737</strain>
    </source>
</reference>
<organism evidence="1 2">
    <name type="scientific">Coniosporium uncinatum</name>
    <dbReference type="NCBI Taxonomy" id="93489"/>
    <lineage>
        <taxon>Eukaryota</taxon>
        <taxon>Fungi</taxon>
        <taxon>Dikarya</taxon>
        <taxon>Ascomycota</taxon>
        <taxon>Pezizomycotina</taxon>
        <taxon>Dothideomycetes</taxon>
        <taxon>Dothideomycetes incertae sedis</taxon>
        <taxon>Coniosporium</taxon>
    </lineage>
</organism>
<gene>
    <name evidence="1" type="ORF">LTS18_001944</name>
</gene>
<dbReference type="EMBL" id="JAWDJW010012307">
    <property type="protein sequence ID" value="KAK3044186.1"/>
    <property type="molecule type" value="Genomic_DNA"/>
</dbReference>
<evidence type="ECO:0000313" key="2">
    <source>
        <dbReference type="Proteomes" id="UP001186974"/>
    </source>
</evidence>
<accession>A0ACC3CSE7</accession>
<evidence type="ECO:0000313" key="1">
    <source>
        <dbReference type="EMBL" id="KAK3044186.1"/>
    </source>
</evidence>
<protein>
    <submittedName>
        <fullName evidence="1">Uncharacterized protein</fullName>
    </submittedName>
</protein>
<keyword evidence="2" id="KW-1185">Reference proteome</keyword>
<proteinExistence type="predicted"/>
<sequence>TVLDAKSLSADWVTTSSSISRAPTLGGDDDGAMMLKVIGTGFSEQIDMTTREPEDILIEARKHNNGDLLAAMRGLTLKAQTSVADLIKIVGEQQGVQESESKPL</sequence>
<dbReference type="Proteomes" id="UP001186974">
    <property type="component" value="Unassembled WGS sequence"/>
</dbReference>
<name>A0ACC3CSE7_9PEZI</name>